<name>A0A7G9B561_9FIRM</name>
<reference evidence="5 6" key="1">
    <citation type="submission" date="2020-08" db="EMBL/GenBank/DDBJ databases">
        <authorList>
            <person name="Liu C."/>
            <person name="Sun Q."/>
        </authorList>
    </citation>
    <scope>NUCLEOTIDE SEQUENCE [LARGE SCALE GENOMIC DNA]</scope>
    <source>
        <strain evidence="5 6">NSJ-62</strain>
    </source>
</reference>
<feature type="domain" description="HTH gntR-type" evidence="4">
    <location>
        <begin position="7"/>
        <end position="75"/>
    </location>
</feature>
<dbReference type="PROSITE" id="PS50949">
    <property type="entry name" value="HTH_GNTR"/>
    <property type="match status" value="1"/>
</dbReference>
<keyword evidence="1" id="KW-0805">Transcription regulation</keyword>
<dbReference type="KEGG" id="ohi:H8790_01150"/>
<dbReference type="InterPro" id="IPR036388">
    <property type="entry name" value="WH-like_DNA-bd_sf"/>
</dbReference>
<dbReference type="Gene3D" id="1.10.10.10">
    <property type="entry name" value="Winged helix-like DNA-binding domain superfamily/Winged helix DNA-binding domain"/>
    <property type="match status" value="1"/>
</dbReference>
<accession>A0A7G9B561</accession>
<proteinExistence type="predicted"/>
<dbReference type="GO" id="GO:0003677">
    <property type="term" value="F:DNA binding"/>
    <property type="evidence" value="ECO:0007669"/>
    <property type="project" value="UniProtKB-KW"/>
</dbReference>
<gene>
    <name evidence="5" type="ORF">H8790_01150</name>
</gene>
<dbReference type="GO" id="GO:0003700">
    <property type="term" value="F:DNA-binding transcription factor activity"/>
    <property type="evidence" value="ECO:0007669"/>
    <property type="project" value="InterPro"/>
</dbReference>
<dbReference type="PANTHER" id="PTHR38445">
    <property type="entry name" value="HTH-TYPE TRANSCRIPTIONAL REPRESSOR YTRA"/>
    <property type="match status" value="1"/>
</dbReference>
<dbReference type="Proteomes" id="UP000515960">
    <property type="component" value="Chromosome"/>
</dbReference>
<keyword evidence="6" id="KW-1185">Reference proteome</keyword>
<dbReference type="CDD" id="cd07377">
    <property type="entry name" value="WHTH_GntR"/>
    <property type="match status" value="1"/>
</dbReference>
<evidence type="ECO:0000259" key="4">
    <source>
        <dbReference type="PROSITE" id="PS50949"/>
    </source>
</evidence>
<dbReference type="SMART" id="SM00345">
    <property type="entry name" value="HTH_GNTR"/>
    <property type="match status" value="1"/>
</dbReference>
<keyword evidence="2" id="KW-0238">DNA-binding</keyword>
<dbReference type="Pfam" id="PF00392">
    <property type="entry name" value="GntR"/>
    <property type="match status" value="1"/>
</dbReference>
<dbReference type="SUPFAM" id="SSF46785">
    <property type="entry name" value="Winged helix' DNA-binding domain"/>
    <property type="match status" value="1"/>
</dbReference>
<protein>
    <submittedName>
        <fullName evidence="5">GntR family transcriptional regulator</fullName>
    </submittedName>
</protein>
<sequence length="123" mass="14071">MQFNDERPIFLQLAEQLEEAILTGVYEEETPVPSITEYSVAYQINPATALKGINLLVDGGLLYKKRGVGMFVAPGAREKLRRVRRERFYTDYVEKLVSEAKRLEMTREELAGLIERGFEDNGN</sequence>
<evidence type="ECO:0000256" key="2">
    <source>
        <dbReference type="ARBA" id="ARBA00023125"/>
    </source>
</evidence>
<dbReference type="PANTHER" id="PTHR38445:SF10">
    <property type="entry name" value="GNTR-FAMILY TRANSCRIPTIONAL REGULATOR"/>
    <property type="match status" value="1"/>
</dbReference>
<dbReference type="InterPro" id="IPR036390">
    <property type="entry name" value="WH_DNA-bd_sf"/>
</dbReference>
<evidence type="ECO:0000256" key="3">
    <source>
        <dbReference type="ARBA" id="ARBA00023163"/>
    </source>
</evidence>
<evidence type="ECO:0000256" key="1">
    <source>
        <dbReference type="ARBA" id="ARBA00023015"/>
    </source>
</evidence>
<dbReference type="EMBL" id="CP060490">
    <property type="protein sequence ID" value="QNL44692.1"/>
    <property type="molecule type" value="Genomic_DNA"/>
</dbReference>
<evidence type="ECO:0000313" key="5">
    <source>
        <dbReference type="EMBL" id="QNL44692.1"/>
    </source>
</evidence>
<organism evidence="5 6">
    <name type="scientific">Oscillibacter hominis</name>
    <dbReference type="NCBI Taxonomy" id="2763056"/>
    <lineage>
        <taxon>Bacteria</taxon>
        <taxon>Bacillati</taxon>
        <taxon>Bacillota</taxon>
        <taxon>Clostridia</taxon>
        <taxon>Eubacteriales</taxon>
        <taxon>Oscillospiraceae</taxon>
        <taxon>Oscillibacter</taxon>
    </lineage>
</organism>
<dbReference type="InterPro" id="IPR000524">
    <property type="entry name" value="Tscrpt_reg_HTH_GntR"/>
</dbReference>
<dbReference type="AlphaFoldDB" id="A0A7G9B561"/>
<evidence type="ECO:0000313" key="6">
    <source>
        <dbReference type="Proteomes" id="UP000515960"/>
    </source>
</evidence>
<dbReference type="RefSeq" id="WP_187333278.1">
    <property type="nucleotide sequence ID" value="NZ_CP060490.1"/>
</dbReference>
<keyword evidence="3" id="KW-0804">Transcription</keyword>